<dbReference type="AlphaFoldDB" id="A0AAW2KXF2"/>
<feature type="compositionally biased region" description="Basic and acidic residues" evidence="1">
    <location>
        <begin position="19"/>
        <end position="30"/>
    </location>
</feature>
<feature type="region of interest" description="Disordered" evidence="1">
    <location>
        <begin position="1"/>
        <end position="30"/>
    </location>
</feature>
<evidence type="ECO:0000313" key="2">
    <source>
        <dbReference type="EMBL" id="KAL0311640.1"/>
    </source>
</evidence>
<dbReference type="SUPFAM" id="SSF48403">
    <property type="entry name" value="Ankyrin repeat"/>
    <property type="match status" value="1"/>
</dbReference>
<comment type="caution">
    <text evidence="2">The sequence shown here is derived from an EMBL/GenBank/DDBJ whole genome shotgun (WGS) entry which is preliminary data.</text>
</comment>
<accession>A0AAW2KXF2</accession>
<dbReference type="InterPro" id="IPR044956">
    <property type="entry name" value="SKIP35"/>
</dbReference>
<evidence type="ECO:0000256" key="1">
    <source>
        <dbReference type="SAM" id="MobiDB-lite"/>
    </source>
</evidence>
<dbReference type="PANTHER" id="PTHR36024">
    <property type="entry name" value="ANKYRIN REPEAT PROTEIN SKIP35"/>
    <property type="match status" value="1"/>
</dbReference>
<gene>
    <name evidence="2" type="ORF">Scaly_2921500</name>
</gene>
<organism evidence="2">
    <name type="scientific">Sesamum calycinum</name>
    <dbReference type="NCBI Taxonomy" id="2727403"/>
    <lineage>
        <taxon>Eukaryota</taxon>
        <taxon>Viridiplantae</taxon>
        <taxon>Streptophyta</taxon>
        <taxon>Embryophyta</taxon>
        <taxon>Tracheophyta</taxon>
        <taxon>Spermatophyta</taxon>
        <taxon>Magnoliopsida</taxon>
        <taxon>eudicotyledons</taxon>
        <taxon>Gunneridae</taxon>
        <taxon>Pentapetalae</taxon>
        <taxon>asterids</taxon>
        <taxon>lamiids</taxon>
        <taxon>Lamiales</taxon>
        <taxon>Pedaliaceae</taxon>
        <taxon>Sesamum</taxon>
    </lineage>
</organism>
<proteinExistence type="predicted"/>
<protein>
    <submittedName>
        <fullName evidence="2">Ankyrin repeat protein SKIP35</fullName>
    </submittedName>
</protein>
<name>A0AAW2KXF2_9LAMI</name>
<dbReference type="Gene3D" id="1.25.40.20">
    <property type="entry name" value="Ankyrin repeat-containing domain"/>
    <property type="match status" value="1"/>
</dbReference>
<reference evidence="2" key="2">
    <citation type="journal article" date="2024" name="Plant">
        <title>Genomic evolution and insights into agronomic trait innovations of Sesamum species.</title>
        <authorList>
            <person name="Miao H."/>
            <person name="Wang L."/>
            <person name="Qu L."/>
            <person name="Liu H."/>
            <person name="Sun Y."/>
            <person name="Le M."/>
            <person name="Wang Q."/>
            <person name="Wei S."/>
            <person name="Zheng Y."/>
            <person name="Lin W."/>
            <person name="Duan Y."/>
            <person name="Cao H."/>
            <person name="Xiong S."/>
            <person name="Wang X."/>
            <person name="Wei L."/>
            <person name="Li C."/>
            <person name="Ma Q."/>
            <person name="Ju M."/>
            <person name="Zhao R."/>
            <person name="Li G."/>
            <person name="Mu C."/>
            <person name="Tian Q."/>
            <person name="Mei H."/>
            <person name="Zhang T."/>
            <person name="Gao T."/>
            <person name="Zhang H."/>
        </authorList>
    </citation>
    <scope>NUCLEOTIDE SEQUENCE</scope>
    <source>
        <strain evidence="2">KEN8</strain>
    </source>
</reference>
<sequence>METKKVLVLGSESETESEIESRSLDEVNMEEPHCSEIEMMEMETAEDEISRASNESKHGTEIVAFSSEKGEGVTHGNVVFSREAPLVIKEDSSISACSCGAEKLKSRLAASNSESGKNGRKLSRQDRIELRLHERLQECNGDEVLKAEAGAKVQKFTEWALKCISFHSRCQGNRDRVGHNSPVEIQLQLSAFKTFLDLAGNHLTGKDFTEAFDAACFPLTLFSSSFDPGWASGISATAIQGLLGMLVEGGADNVNQCFLEASRFGSTELVRILLQIAQRNSLDVDVDLALGFASHYGKIGTMECLVEEGNAMAFLGPLMRAAERGCMPVVQWFVQRGCRDMELCLALTAATSSSQVEVAAYLLPHVPHHVLAALSIEILKAAGERSGGSLNGVAFLLHSDFLGDPAATYAVADSIARSDDEAVAPELKSFLRENWSEEAFQDGLREGEAHFSNLVRILKWGNSPICLRDLPAPLRVAVAYLPLYRECVKAGGRLLSQRHRGQLVEAARRLGGEVLDEAGQKRELLAVLEHHLPPFFVGGVV</sequence>
<reference evidence="2" key="1">
    <citation type="submission" date="2020-06" db="EMBL/GenBank/DDBJ databases">
        <authorList>
            <person name="Li T."/>
            <person name="Hu X."/>
            <person name="Zhang T."/>
            <person name="Song X."/>
            <person name="Zhang H."/>
            <person name="Dai N."/>
            <person name="Sheng W."/>
            <person name="Hou X."/>
            <person name="Wei L."/>
        </authorList>
    </citation>
    <scope>NUCLEOTIDE SEQUENCE</scope>
    <source>
        <strain evidence="2">KEN8</strain>
        <tissue evidence="2">Leaf</tissue>
    </source>
</reference>
<dbReference type="EMBL" id="JACGWM010000173">
    <property type="protein sequence ID" value="KAL0311640.1"/>
    <property type="molecule type" value="Genomic_DNA"/>
</dbReference>
<dbReference type="PANTHER" id="PTHR36024:SF1">
    <property type="entry name" value="OS11G0246900 PROTEIN"/>
    <property type="match status" value="1"/>
</dbReference>
<dbReference type="InterPro" id="IPR036770">
    <property type="entry name" value="Ankyrin_rpt-contain_sf"/>
</dbReference>